<dbReference type="AlphaFoldDB" id="A0A4C1XFE5"/>
<reference evidence="1 2" key="1">
    <citation type="journal article" date="2019" name="Commun. Biol.">
        <title>The bagworm genome reveals a unique fibroin gene that provides high tensile strength.</title>
        <authorList>
            <person name="Kono N."/>
            <person name="Nakamura H."/>
            <person name="Ohtoshi R."/>
            <person name="Tomita M."/>
            <person name="Numata K."/>
            <person name="Arakawa K."/>
        </authorList>
    </citation>
    <scope>NUCLEOTIDE SEQUENCE [LARGE SCALE GENOMIC DNA]</scope>
</reference>
<name>A0A4C1XFE5_EUMVA</name>
<proteinExistence type="predicted"/>
<dbReference type="GO" id="GO:0003676">
    <property type="term" value="F:nucleic acid binding"/>
    <property type="evidence" value="ECO:0007669"/>
    <property type="project" value="InterPro"/>
</dbReference>
<dbReference type="OrthoDB" id="10070851at2759"/>
<evidence type="ECO:0000313" key="1">
    <source>
        <dbReference type="EMBL" id="GBP61184.1"/>
    </source>
</evidence>
<evidence type="ECO:0000313" key="2">
    <source>
        <dbReference type="Proteomes" id="UP000299102"/>
    </source>
</evidence>
<organism evidence="1 2">
    <name type="scientific">Eumeta variegata</name>
    <name type="common">Bagworm moth</name>
    <name type="synonym">Eumeta japonica</name>
    <dbReference type="NCBI Taxonomy" id="151549"/>
    <lineage>
        <taxon>Eukaryota</taxon>
        <taxon>Metazoa</taxon>
        <taxon>Ecdysozoa</taxon>
        <taxon>Arthropoda</taxon>
        <taxon>Hexapoda</taxon>
        <taxon>Insecta</taxon>
        <taxon>Pterygota</taxon>
        <taxon>Neoptera</taxon>
        <taxon>Endopterygota</taxon>
        <taxon>Lepidoptera</taxon>
        <taxon>Glossata</taxon>
        <taxon>Ditrysia</taxon>
        <taxon>Tineoidea</taxon>
        <taxon>Psychidae</taxon>
        <taxon>Oiketicinae</taxon>
        <taxon>Eumeta</taxon>
    </lineage>
</organism>
<protein>
    <submittedName>
        <fullName evidence="1">Uncharacterized protein</fullName>
    </submittedName>
</protein>
<comment type="caution">
    <text evidence="1">The sequence shown here is derived from an EMBL/GenBank/DDBJ whole genome shotgun (WGS) entry which is preliminary data.</text>
</comment>
<keyword evidence="2" id="KW-1185">Reference proteome</keyword>
<gene>
    <name evidence="1" type="ORF">EVAR_28393_1</name>
</gene>
<accession>A0A4C1XFE5</accession>
<dbReference type="Proteomes" id="UP000299102">
    <property type="component" value="Unassembled WGS sequence"/>
</dbReference>
<dbReference type="EMBL" id="BGZK01000806">
    <property type="protein sequence ID" value="GBP61184.1"/>
    <property type="molecule type" value="Genomic_DNA"/>
</dbReference>
<dbReference type="Gene3D" id="3.30.420.10">
    <property type="entry name" value="Ribonuclease H-like superfamily/Ribonuclease H"/>
    <property type="match status" value="1"/>
</dbReference>
<sequence>MPPPCHRRVLFHHNIFIIKKEEIITQKRENLVSSQEVLCILRDSGETDCLSETIFHSKYSEQNSSRVSYVRTLSLFYSDASDDGVEERSLIPRSRLHAPLRRNAIMSHAFSMLWEQMLYRIRYLPVSTPNLHVEEHPPKTILAWFTQQRDFYLLRRLKVFLEGQRFEDVKAVVAAAQEFLDVQKERLFKNGVLSLGKSFTQCIMLKGDYVEK</sequence>
<dbReference type="InterPro" id="IPR036397">
    <property type="entry name" value="RNaseH_sf"/>
</dbReference>